<protein>
    <submittedName>
        <fullName evidence="1">FCH and double SH3 domains 2</fullName>
    </submittedName>
</protein>
<organism evidence="1 2">
    <name type="scientific">Crotalus adamanteus</name>
    <name type="common">Eastern diamondback rattlesnake</name>
    <dbReference type="NCBI Taxonomy" id="8729"/>
    <lineage>
        <taxon>Eukaryota</taxon>
        <taxon>Metazoa</taxon>
        <taxon>Chordata</taxon>
        <taxon>Craniata</taxon>
        <taxon>Vertebrata</taxon>
        <taxon>Euteleostomi</taxon>
        <taxon>Lepidosauria</taxon>
        <taxon>Squamata</taxon>
        <taxon>Bifurcata</taxon>
        <taxon>Unidentata</taxon>
        <taxon>Episquamata</taxon>
        <taxon>Toxicofera</taxon>
        <taxon>Serpentes</taxon>
        <taxon>Colubroidea</taxon>
        <taxon>Viperidae</taxon>
        <taxon>Crotalinae</taxon>
        <taxon>Crotalus</taxon>
    </lineage>
</organism>
<dbReference type="EMBL" id="JAOTOJ010000004">
    <property type="protein sequence ID" value="KAK9402626.1"/>
    <property type="molecule type" value="Genomic_DNA"/>
</dbReference>
<keyword evidence="2" id="KW-1185">Reference proteome</keyword>
<sequence>MLEIGAKKKNFWELGSQQVKITQELKLIQAEQMTKLQAKHQAECDLLEDMR</sequence>
<name>A0AAW1BLI0_CROAD</name>
<evidence type="ECO:0000313" key="1">
    <source>
        <dbReference type="EMBL" id="KAK9402626.1"/>
    </source>
</evidence>
<dbReference type="AlphaFoldDB" id="A0AAW1BLI0"/>
<evidence type="ECO:0000313" key="2">
    <source>
        <dbReference type="Proteomes" id="UP001474421"/>
    </source>
</evidence>
<dbReference type="Proteomes" id="UP001474421">
    <property type="component" value="Unassembled WGS sequence"/>
</dbReference>
<proteinExistence type="predicted"/>
<gene>
    <name evidence="1" type="ORF">NXF25_010982</name>
</gene>
<reference evidence="1 2" key="1">
    <citation type="journal article" date="2024" name="Proc. Natl. Acad. Sci. U.S.A.">
        <title>The genetic regulatory architecture and epigenomic basis for age-related changes in rattlesnake venom.</title>
        <authorList>
            <person name="Hogan M.P."/>
            <person name="Holding M.L."/>
            <person name="Nystrom G.S."/>
            <person name="Colston T.J."/>
            <person name="Bartlett D.A."/>
            <person name="Mason A.J."/>
            <person name="Ellsworth S.A."/>
            <person name="Rautsaw R.M."/>
            <person name="Lawrence K.C."/>
            <person name="Strickland J.L."/>
            <person name="He B."/>
            <person name="Fraser P."/>
            <person name="Margres M.J."/>
            <person name="Gilbert D.M."/>
            <person name="Gibbs H.L."/>
            <person name="Parkinson C.L."/>
            <person name="Rokyta D.R."/>
        </authorList>
    </citation>
    <scope>NUCLEOTIDE SEQUENCE [LARGE SCALE GENOMIC DNA]</scope>
    <source>
        <strain evidence="1">DRR0105</strain>
    </source>
</reference>
<accession>A0AAW1BLI0</accession>
<comment type="caution">
    <text evidence="1">The sequence shown here is derived from an EMBL/GenBank/DDBJ whole genome shotgun (WGS) entry which is preliminary data.</text>
</comment>